<dbReference type="InterPro" id="IPR036291">
    <property type="entry name" value="NAD(P)-bd_dom_sf"/>
</dbReference>
<dbReference type="Gene3D" id="3.40.50.720">
    <property type="entry name" value="NAD(P)-binding Rossmann-like Domain"/>
    <property type="match status" value="1"/>
</dbReference>
<dbReference type="InterPro" id="IPR000683">
    <property type="entry name" value="Gfo/Idh/MocA-like_OxRdtase_N"/>
</dbReference>
<dbReference type="SUPFAM" id="SSF51735">
    <property type="entry name" value="NAD(P)-binding Rossmann-fold domains"/>
    <property type="match status" value="1"/>
</dbReference>
<keyword evidence="2" id="KW-0560">Oxidoreductase</keyword>
<dbReference type="Gene3D" id="3.30.360.10">
    <property type="entry name" value="Dihydrodipicolinate Reductase, domain 2"/>
    <property type="match status" value="1"/>
</dbReference>
<organism evidence="6 7">
    <name type="scientific">Streptomyces goshikiensis</name>
    <dbReference type="NCBI Taxonomy" id="1942"/>
    <lineage>
        <taxon>Bacteria</taxon>
        <taxon>Bacillati</taxon>
        <taxon>Actinomycetota</taxon>
        <taxon>Actinomycetes</taxon>
        <taxon>Kitasatosporales</taxon>
        <taxon>Streptomycetaceae</taxon>
        <taxon>Streptomyces</taxon>
    </lineage>
</organism>
<evidence type="ECO:0000313" key="6">
    <source>
        <dbReference type="EMBL" id="WUO47312.1"/>
    </source>
</evidence>
<dbReference type="SUPFAM" id="SSF55347">
    <property type="entry name" value="Glyceraldehyde-3-phosphate dehydrogenase-like, C-terminal domain"/>
    <property type="match status" value="1"/>
</dbReference>
<proteinExistence type="inferred from homology"/>
<protein>
    <submittedName>
        <fullName evidence="6">Gfo/Idh/MocA family oxidoreductase</fullName>
    </submittedName>
</protein>
<comment type="similarity">
    <text evidence="1">Belongs to the Gfo/Idh/MocA family.</text>
</comment>
<sequence>MADPLRIGVLGCADIARRRMLPAFAADPDTALVAVASREGRRAAELARAHEGCAAVEGYEQLLATEGVEAVYVPLPVALHAQWVEAALLAGKHVLAEKPLTADPADTRRLLALARSRGLVLMENVMFVHHPQHAAVRSLVEDGAIGEPRSLSARFGVPRLPSGDIRYAPELGGGALLDIGVYPVRAAVHLLGSPLRVVGATLESGPHAVVETSGTALLRAESGVAAQLAFGMDHGYRSSYELWGSEGRISVRRAFTPPADHRPVLRLERRGGVEEIALEPADQVALTVAAFVRACRAGHGGAPDAEACLEQSDLLDGIRRSSGPPTPHAAHAAHAAEGHR</sequence>
<dbReference type="RefSeq" id="WP_328776066.1">
    <property type="nucleotide sequence ID" value="NZ_CP108057.1"/>
</dbReference>
<keyword evidence="7" id="KW-1185">Reference proteome</keyword>
<evidence type="ECO:0000259" key="4">
    <source>
        <dbReference type="Pfam" id="PF01408"/>
    </source>
</evidence>
<dbReference type="PANTHER" id="PTHR22604">
    <property type="entry name" value="OXIDOREDUCTASES"/>
    <property type="match status" value="1"/>
</dbReference>
<accession>A0ABZ1RML1</accession>
<dbReference type="PANTHER" id="PTHR22604:SF105">
    <property type="entry name" value="TRANS-1,2-DIHYDROBENZENE-1,2-DIOL DEHYDROGENASE"/>
    <property type="match status" value="1"/>
</dbReference>
<reference evidence="6" key="1">
    <citation type="submission" date="2022-10" db="EMBL/GenBank/DDBJ databases">
        <title>The complete genomes of actinobacterial strains from the NBC collection.</title>
        <authorList>
            <person name="Joergensen T.S."/>
            <person name="Alvarez Arevalo M."/>
            <person name="Sterndorff E.B."/>
            <person name="Faurdal D."/>
            <person name="Vuksanovic O."/>
            <person name="Mourched A.-S."/>
            <person name="Charusanti P."/>
            <person name="Shaw S."/>
            <person name="Blin K."/>
            <person name="Weber T."/>
        </authorList>
    </citation>
    <scope>NUCLEOTIDE SEQUENCE</scope>
    <source>
        <strain evidence="6">NBC_00283</strain>
    </source>
</reference>
<dbReference type="Pfam" id="PF22725">
    <property type="entry name" value="GFO_IDH_MocA_C3"/>
    <property type="match status" value="1"/>
</dbReference>
<evidence type="ECO:0000259" key="5">
    <source>
        <dbReference type="Pfam" id="PF22725"/>
    </source>
</evidence>
<evidence type="ECO:0000313" key="7">
    <source>
        <dbReference type="Proteomes" id="UP001432075"/>
    </source>
</evidence>
<evidence type="ECO:0000256" key="2">
    <source>
        <dbReference type="ARBA" id="ARBA00023002"/>
    </source>
</evidence>
<name>A0ABZ1RML1_9ACTN</name>
<dbReference type="Proteomes" id="UP001432075">
    <property type="component" value="Chromosome"/>
</dbReference>
<dbReference type="InterPro" id="IPR055170">
    <property type="entry name" value="GFO_IDH_MocA-like_dom"/>
</dbReference>
<evidence type="ECO:0000256" key="1">
    <source>
        <dbReference type="ARBA" id="ARBA00010928"/>
    </source>
</evidence>
<dbReference type="InterPro" id="IPR050984">
    <property type="entry name" value="Gfo/Idh/MocA_domain"/>
</dbReference>
<dbReference type="EMBL" id="CP108057">
    <property type="protein sequence ID" value="WUO47312.1"/>
    <property type="molecule type" value="Genomic_DNA"/>
</dbReference>
<feature type="domain" description="GFO/IDH/MocA-like oxidoreductase" evidence="5">
    <location>
        <begin position="134"/>
        <end position="249"/>
    </location>
</feature>
<feature type="region of interest" description="Disordered" evidence="3">
    <location>
        <begin position="316"/>
        <end position="340"/>
    </location>
</feature>
<feature type="domain" description="Gfo/Idh/MocA-like oxidoreductase N-terminal" evidence="4">
    <location>
        <begin position="5"/>
        <end position="124"/>
    </location>
</feature>
<evidence type="ECO:0000256" key="3">
    <source>
        <dbReference type="SAM" id="MobiDB-lite"/>
    </source>
</evidence>
<dbReference type="Pfam" id="PF01408">
    <property type="entry name" value="GFO_IDH_MocA"/>
    <property type="match status" value="1"/>
</dbReference>
<gene>
    <name evidence="6" type="ORF">OHU17_16440</name>
</gene>